<dbReference type="InterPro" id="IPR025540">
    <property type="entry name" value="FlK"/>
</dbReference>
<evidence type="ECO:0000313" key="2">
    <source>
        <dbReference type="EMBL" id="RSN73816.1"/>
    </source>
</evidence>
<dbReference type="AlphaFoldDB" id="A0A3R9RMI2"/>
<protein>
    <submittedName>
        <fullName evidence="2">Thioesterase</fullName>
    </submittedName>
</protein>
<dbReference type="Gene3D" id="3.10.129.10">
    <property type="entry name" value="Hotdog Thioesterase"/>
    <property type="match status" value="1"/>
</dbReference>
<dbReference type="InterPro" id="IPR054485">
    <property type="entry name" value="FlK-like_dom"/>
</dbReference>
<dbReference type="RefSeq" id="WP_125671738.1">
    <property type="nucleotide sequence ID" value="NZ_RCOS01000109.1"/>
</dbReference>
<evidence type="ECO:0000313" key="4">
    <source>
        <dbReference type="Proteomes" id="UP000277582"/>
    </source>
</evidence>
<feature type="domain" description="Fluoroacetyl-CoA-specific thioesterase-like" evidence="1">
    <location>
        <begin position="14"/>
        <end position="117"/>
    </location>
</feature>
<reference evidence="2 4" key="1">
    <citation type="submission" date="2018-10" db="EMBL/GenBank/DDBJ databases">
        <title>Co-occurring genomic capacity for anaerobic methane metabolism and dissimilatory sulfite reduction discovered in the Korarchaeota.</title>
        <authorList>
            <person name="Mckay L.J."/>
            <person name="Dlakic M."/>
            <person name="Fields M.W."/>
            <person name="Delmont T.O."/>
            <person name="Eren A.M."/>
            <person name="Jay Z.J."/>
            <person name="Klingelsmith K.B."/>
            <person name="Rusch D.B."/>
            <person name="Inskeep W.P."/>
        </authorList>
    </citation>
    <scope>NUCLEOTIDE SEQUENCE [LARGE SCALE GENOMIC DNA]</scope>
    <source>
        <strain evidence="2 4">MDKW</strain>
    </source>
</reference>
<name>A0A3R9RMI2_9CREN</name>
<dbReference type="Proteomes" id="UP000316217">
    <property type="component" value="Unassembled WGS sequence"/>
</dbReference>
<sequence>MLRPGLKDRRLFRVTDQHSAKFLGSGDVSVLSTPSMITFMEETCRKMVESFLEEGDTTVGTRVDVSHLKPAPVGEEVEVTAELIEVDGRRLKFRVEAFWRGEKIGEGYHERFVVNRERFLSKLRELKN</sequence>
<dbReference type="InterPro" id="IPR029069">
    <property type="entry name" value="HotDog_dom_sf"/>
</dbReference>
<accession>A0A3R9RMI2</accession>
<dbReference type="OrthoDB" id="359228at2157"/>
<dbReference type="PANTHER" id="PTHR36934:SF1">
    <property type="entry name" value="THIOESTERASE DOMAIN-CONTAINING PROTEIN"/>
    <property type="match status" value="1"/>
</dbReference>
<gene>
    <name evidence="2" type="ORF">D6D85_09430</name>
    <name evidence="3" type="ORF">EF810_05025</name>
</gene>
<evidence type="ECO:0000313" key="5">
    <source>
        <dbReference type="Proteomes" id="UP000316217"/>
    </source>
</evidence>
<proteinExistence type="predicted"/>
<reference evidence="3 5" key="2">
    <citation type="journal article" date="2019" name="Nat. Microbiol.">
        <title>Wide diversity of methane and short-chain alkane metabolisms in uncultured archaea.</title>
        <authorList>
            <person name="Borrel G."/>
            <person name="Adam P.S."/>
            <person name="McKay L.J."/>
            <person name="Chen L.X."/>
            <person name="Sierra-Garcia I.N."/>
            <person name="Sieber C.M."/>
            <person name="Letourneur Q."/>
            <person name="Ghozlane A."/>
            <person name="Andersen G.L."/>
            <person name="Li W.J."/>
            <person name="Hallam S.J."/>
            <person name="Muyzer G."/>
            <person name="de Oliveira V.M."/>
            <person name="Inskeep W.P."/>
            <person name="Banfield J.F."/>
            <person name="Gribaldo S."/>
        </authorList>
    </citation>
    <scope>NUCLEOTIDE SEQUENCE [LARGE SCALE GENOMIC DNA]</scope>
    <source>
        <strain evidence="3">NM4</strain>
    </source>
</reference>
<dbReference type="EMBL" id="RCOS01000109">
    <property type="protein sequence ID" value="RSN73816.1"/>
    <property type="molecule type" value="Genomic_DNA"/>
</dbReference>
<dbReference type="CDD" id="cd03440">
    <property type="entry name" value="hot_dog"/>
    <property type="match status" value="1"/>
</dbReference>
<comment type="caution">
    <text evidence="2">The sequence shown here is derived from an EMBL/GenBank/DDBJ whole genome shotgun (WGS) entry which is preliminary data.</text>
</comment>
<evidence type="ECO:0000313" key="3">
    <source>
        <dbReference type="EMBL" id="RZN61294.1"/>
    </source>
</evidence>
<organism evidence="2 4">
    <name type="scientific">Candidatus Methanodesulfokora washburnensis</name>
    <dbReference type="NCBI Taxonomy" id="2478471"/>
    <lineage>
        <taxon>Archaea</taxon>
        <taxon>Thermoproteota</taxon>
        <taxon>Candidatus Korarchaeia</taxon>
        <taxon>Candidatus Korarchaeia incertae sedis</taxon>
        <taxon>Candidatus Methanodesulfokora</taxon>
    </lineage>
</organism>
<dbReference type="Proteomes" id="UP000277582">
    <property type="component" value="Unassembled WGS sequence"/>
</dbReference>
<dbReference type="EMBL" id="RXII01000076">
    <property type="protein sequence ID" value="RZN61294.1"/>
    <property type="molecule type" value="Genomic_DNA"/>
</dbReference>
<dbReference type="PIRSF" id="PIRSF014972">
    <property type="entry name" value="FlK"/>
    <property type="match status" value="1"/>
</dbReference>
<dbReference type="SUPFAM" id="SSF54637">
    <property type="entry name" value="Thioesterase/thiol ester dehydrase-isomerase"/>
    <property type="match status" value="1"/>
</dbReference>
<dbReference type="Pfam" id="PF22636">
    <property type="entry name" value="FlK"/>
    <property type="match status" value="1"/>
</dbReference>
<evidence type="ECO:0000259" key="1">
    <source>
        <dbReference type="Pfam" id="PF22636"/>
    </source>
</evidence>
<keyword evidence="4" id="KW-1185">Reference proteome</keyword>
<dbReference type="PANTHER" id="PTHR36934">
    <property type="entry name" value="BLR0278 PROTEIN"/>
    <property type="match status" value="1"/>
</dbReference>